<evidence type="ECO:0000313" key="4">
    <source>
        <dbReference type="Proteomes" id="UP000332487"/>
    </source>
</evidence>
<keyword evidence="1" id="KW-0560">Oxidoreductase</keyword>
<reference evidence="3 4" key="1">
    <citation type="journal article" date="2009" name="Genome Biol.">
        <title>Community-wide analysis of microbial genome sequence signatures.</title>
        <authorList>
            <person name="Dick G.J."/>
            <person name="Andersson A.F."/>
            <person name="Baker B.J."/>
            <person name="Simmons S.L."/>
            <person name="Thomas B.C."/>
            <person name="Yelton A.P."/>
            <person name="Banfield J.F."/>
        </authorList>
    </citation>
    <scope>NUCLEOTIDE SEQUENCE [LARGE SCALE GENOMIC DNA]</scope>
    <source>
        <strain evidence="3">ARMAN-2</strain>
    </source>
</reference>
<sequence length="357" mass="39916">MIKEAFTGKIYYMQVMDEEGNVDLSLMPKELDDKALLNMYMLMSKARSLDAKLLSLQRQGRALTYAPLVGEEATQIGSALALRKEDFVVPNFRQHAVYMTIGVPIEKFMEYWKGYEEGDVMPEGVNATPVIVPVSTQMPHAAGIAYAYKYKKKDGAVLTYVGDGGTSEGDFYEAINFAGVFKAPLVAIIENNQWAISVPRSRQSAAQTLAQKAIAAGIKGLQVDGNDVIAVYKATREALENAKDGPTLIECITYRLSMHTTADDPEKYRDDSEVEKWKARDPILRLRKYLEKKGLWDDAKEKEMSDRQSKEIDEGVAAAEAFKPDPKAMFENIYSFMPQVLKDEEDEALAAGFWEGK</sequence>
<evidence type="ECO:0000313" key="3">
    <source>
        <dbReference type="EMBL" id="EET90467.1"/>
    </source>
</evidence>
<reference evidence="3 4" key="2">
    <citation type="journal article" date="2010" name="Proc. Natl. Acad. Sci. U.S.A.">
        <title>Enigmatic, ultrasmall, uncultivated Archaea.</title>
        <authorList>
            <person name="Baker B.J."/>
            <person name="Comolli L.R."/>
            <person name="Dick G.J."/>
            <person name="Hauser L.J."/>
            <person name="Hyatt D."/>
            <person name="Dill B.D."/>
            <person name="Land M.L."/>
            <person name="Verberkmoes N.C."/>
            <person name="Hettich R.L."/>
            <person name="Banfield J.F."/>
        </authorList>
    </citation>
    <scope>NUCLEOTIDE SEQUENCE [LARGE SCALE GENOMIC DNA]</scope>
    <source>
        <strain evidence="3">ARMAN-2</strain>
    </source>
</reference>
<dbReference type="InterPro" id="IPR001017">
    <property type="entry name" value="DH_E1"/>
</dbReference>
<dbReference type="Gene3D" id="3.40.50.970">
    <property type="match status" value="1"/>
</dbReference>
<proteinExistence type="predicted"/>
<dbReference type="GO" id="GO:0009083">
    <property type="term" value="P:branched-chain amino acid catabolic process"/>
    <property type="evidence" value="ECO:0007669"/>
    <property type="project" value="TreeGrafter"/>
</dbReference>
<dbReference type="InterPro" id="IPR029061">
    <property type="entry name" value="THDP-binding"/>
</dbReference>
<dbReference type="GO" id="GO:0044272">
    <property type="term" value="P:sulfur compound biosynthetic process"/>
    <property type="evidence" value="ECO:0007669"/>
    <property type="project" value="UniProtKB-ARBA"/>
</dbReference>
<dbReference type="NCBIfam" id="TIGR03181">
    <property type="entry name" value="PDH_E1_alph_x"/>
    <property type="match status" value="1"/>
</dbReference>
<accession>C7DGD9</accession>
<organism evidence="3 4">
    <name type="scientific">Candidatus Micrarchaeum acidiphilum ARMAN-2</name>
    <dbReference type="NCBI Taxonomy" id="425595"/>
    <lineage>
        <taxon>Archaea</taxon>
        <taxon>Candidatus Micrarchaeota</taxon>
        <taxon>Candidatus Micrarchaeia</taxon>
        <taxon>Candidatus Micrarchaeales</taxon>
        <taxon>Candidatus Micrarchaeaceae</taxon>
        <taxon>Candidatus Micrarchaeum</taxon>
    </lineage>
</organism>
<dbReference type="EMBL" id="GG697237">
    <property type="protein sequence ID" value="EET90467.1"/>
    <property type="molecule type" value="Genomic_DNA"/>
</dbReference>
<dbReference type="AlphaFoldDB" id="C7DGD9"/>
<gene>
    <name evidence="3" type="ORF">UNLARM2_0143</name>
</gene>
<dbReference type="PANTHER" id="PTHR43380">
    <property type="entry name" value="2-OXOISOVALERATE DEHYDROGENASE SUBUNIT ALPHA, MITOCHONDRIAL"/>
    <property type="match status" value="1"/>
</dbReference>
<keyword evidence="4" id="KW-1185">Reference proteome</keyword>
<protein>
    <submittedName>
        <fullName evidence="3">Pyruvate dehydrogenase (Acetyl-transferring) E1 component, alpha subunit</fullName>
    </submittedName>
</protein>
<keyword evidence="3" id="KW-0670">Pyruvate</keyword>
<dbReference type="Proteomes" id="UP000332487">
    <property type="component" value="Unassembled WGS sequence"/>
</dbReference>
<dbReference type="SUPFAM" id="SSF52518">
    <property type="entry name" value="Thiamin diphosphate-binding fold (THDP-binding)"/>
    <property type="match status" value="1"/>
</dbReference>
<evidence type="ECO:0000259" key="2">
    <source>
        <dbReference type="Pfam" id="PF00676"/>
    </source>
</evidence>
<dbReference type="Pfam" id="PF00676">
    <property type="entry name" value="E1_dh"/>
    <property type="match status" value="1"/>
</dbReference>
<evidence type="ECO:0000256" key="1">
    <source>
        <dbReference type="ARBA" id="ARBA00023002"/>
    </source>
</evidence>
<dbReference type="InterPro" id="IPR017596">
    <property type="entry name" value="PdhA/BkdA"/>
</dbReference>
<dbReference type="PANTHER" id="PTHR43380:SF1">
    <property type="entry name" value="2-OXOISOVALERATE DEHYDROGENASE SUBUNIT ALPHA, MITOCHONDRIAL"/>
    <property type="match status" value="1"/>
</dbReference>
<dbReference type="CDD" id="cd02000">
    <property type="entry name" value="TPP_E1_PDC_ADC_BCADC"/>
    <property type="match status" value="1"/>
</dbReference>
<dbReference type="InterPro" id="IPR050771">
    <property type="entry name" value="Alpha-ketoacid_DH_E1_comp"/>
</dbReference>
<feature type="domain" description="Dehydrogenase E1 component" evidence="2">
    <location>
        <begin position="41"/>
        <end position="322"/>
    </location>
</feature>
<dbReference type="GO" id="GO:0016624">
    <property type="term" value="F:oxidoreductase activity, acting on the aldehyde or oxo group of donors, disulfide as acceptor"/>
    <property type="evidence" value="ECO:0007669"/>
    <property type="project" value="InterPro"/>
</dbReference>
<name>C7DGD9_MICA2</name>